<dbReference type="GeneID" id="117642263"/>
<dbReference type="PROSITE" id="PS51155">
    <property type="entry name" value="CHIT_BIND_RR_2"/>
    <property type="match status" value="1"/>
</dbReference>
<reference evidence="4" key="1">
    <citation type="submission" date="2025-08" db="UniProtKB">
        <authorList>
            <consortium name="RefSeq"/>
        </authorList>
    </citation>
    <scope>IDENTIFICATION</scope>
    <source>
        <tissue evidence="4">Total insect</tissue>
    </source>
</reference>
<protein>
    <submittedName>
        <fullName evidence="4">Uncharacterized protein LOC117642263 isoform X1</fullName>
    </submittedName>
</protein>
<name>A0A6P8YHS4_THRPL</name>
<dbReference type="InParanoid" id="A0A6P8YHS4"/>
<accession>A0A6P8YHS4</accession>
<dbReference type="AlphaFoldDB" id="A0A6P8YHS4"/>
<sequence>MTAHRLLQVAMLLAAVAACALAAPQLVVQPLDQVVDPASSTAAPEAETSTWSQEQESDCSEQIGQVVNGEVVNTMRKYDVEKILEEHGGAAGKLNVTRNLDVPEFPVKDPAEKPLQDTDDTTYYVYDYRRTDYKTFVRVEHALIRHKGKQDQFEDVRGELYWTPPDFCGKLRHATYRVDPEGFAADVTLEYCFLNAETLTCALPATCHSNDTYMACVAAPSNALLASLVG</sequence>
<gene>
    <name evidence="4" type="primary">LOC117642263</name>
</gene>
<keyword evidence="1" id="KW-0193">Cuticle</keyword>
<evidence type="ECO:0000256" key="1">
    <source>
        <dbReference type="PROSITE-ProRule" id="PRU00497"/>
    </source>
</evidence>
<evidence type="ECO:0000256" key="2">
    <source>
        <dbReference type="SAM" id="SignalP"/>
    </source>
</evidence>
<dbReference type="InterPro" id="IPR000618">
    <property type="entry name" value="Insect_cuticle"/>
</dbReference>
<dbReference type="KEGG" id="tpal:117642263"/>
<dbReference type="PROSITE" id="PS51257">
    <property type="entry name" value="PROKAR_LIPOPROTEIN"/>
    <property type="match status" value="1"/>
</dbReference>
<dbReference type="RefSeq" id="XP_034236146.1">
    <property type="nucleotide sequence ID" value="XM_034380255.1"/>
</dbReference>
<proteinExistence type="predicted"/>
<keyword evidence="3" id="KW-1185">Reference proteome</keyword>
<evidence type="ECO:0000313" key="4">
    <source>
        <dbReference type="RefSeq" id="XP_034236146.1"/>
    </source>
</evidence>
<feature type="signal peptide" evidence="2">
    <location>
        <begin position="1"/>
        <end position="22"/>
    </location>
</feature>
<dbReference type="GO" id="GO:0042302">
    <property type="term" value="F:structural constituent of cuticle"/>
    <property type="evidence" value="ECO:0007669"/>
    <property type="project" value="UniProtKB-UniRule"/>
</dbReference>
<keyword evidence="2" id="KW-0732">Signal</keyword>
<feature type="chain" id="PRO_5028370835" evidence="2">
    <location>
        <begin position="23"/>
        <end position="230"/>
    </location>
</feature>
<evidence type="ECO:0000313" key="3">
    <source>
        <dbReference type="Proteomes" id="UP000515158"/>
    </source>
</evidence>
<organism evidence="4">
    <name type="scientific">Thrips palmi</name>
    <name type="common">Melon thrips</name>
    <dbReference type="NCBI Taxonomy" id="161013"/>
    <lineage>
        <taxon>Eukaryota</taxon>
        <taxon>Metazoa</taxon>
        <taxon>Ecdysozoa</taxon>
        <taxon>Arthropoda</taxon>
        <taxon>Hexapoda</taxon>
        <taxon>Insecta</taxon>
        <taxon>Pterygota</taxon>
        <taxon>Neoptera</taxon>
        <taxon>Paraneoptera</taxon>
        <taxon>Thysanoptera</taxon>
        <taxon>Terebrantia</taxon>
        <taxon>Thripoidea</taxon>
        <taxon>Thripidae</taxon>
        <taxon>Thrips</taxon>
    </lineage>
</organism>
<dbReference type="Proteomes" id="UP000515158">
    <property type="component" value="Unplaced"/>
</dbReference>